<name>A0ABW4RV82_9ACTN</name>
<gene>
    <name evidence="1" type="ORF">ACFSCS_05235</name>
</gene>
<comment type="caution">
    <text evidence="1">The sequence shown here is derived from an EMBL/GenBank/DDBJ whole genome shotgun (WGS) entry which is preliminary data.</text>
</comment>
<accession>A0ABW4RV82</accession>
<protein>
    <submittedName>
        <fullName evidence="1">Uncharacterized protein</fullName>
    </submittedName>
</protein>
<proteinExistence type="predicted"/>
<reference evidence="2" key="1">
    <citation type="journal article" date="2019" name="Int. J. Syst. Evol. Microbiol.">
        <title>The Global Catalogue of Microorganisms (GCM) 10K type strain sequencing project: providing services to taxonomists for standard genome sequencing and annotation.</title>
        <authorList>
            <consortium name="The Broad Institute Genomics Platform"/>
            <consortium name="The Broad Institute Genome Sequencing Center for Infectious Disease"/>
            <person name="Wu L."/>
            <person name="Ma J."/>
        </authorList>
    </citation>
    <scope>NUCLEOTIDE SEQUENCE [LARGE SCALE GENOMIC DNA]</scope>
    <source>
        <strain evidence="2">CAIM 431</strain>
    </source>
</reference>
<dbReference type="EMBL" id="JBHUFZ010000011">
    <property type="protein sequence ID" value="MFD1889594.1"/>
    <property type="molecule type" value="Genomic_DNA"/>
</dbReference>
<evidence type="ECO:0000313" key="1">
    <source>
        <dbReference type="EMBL" id="MFD1889594.1"/>
    </source>
</evidence>
<keyword evidence="2" id="KW-1185">Reference proteome</keyword>
<evidence type="ECO:0000313" key="2">
    <source>
        <dbReference type="Proteomes" id="UP001597326"/>
    </source>
</evidence>
<organism evidence="1 2">
    <name type="scientific">Luteococcus peritonei</name>
    <dbReference type="NCBI Taxonomy" id="88874"/>
    <lineage>
        <taxon>Bacteria</taxon>
        <taxon>Bacillati</taxon>
        <taxon>Actinomycetota</taxon>
        <taxon>Actinomycetes</taxon>
        <taxon>Propionibacteriales</taxon>
        <taxon>Propionibacteriaceae</taxon>
        <taxon>Luteococcus</taxon>
    </lineage>
</organism>
<sequence>MTVLLIALVALLWALAALLWLADGRDSTRLAVNTALAPEPGQSWATTPEDDRIAAA</sequence>
<dbReference type="RefSeq" id="WP_343872633.1">
    <property type="nucleotide sequence ID" value="NZ_BAAAIX010000009.1"/>
</dbReference>
<dbReference type="Proteomes" id="UP001597326">
    <property type="component" value="Unassembled WGS sequence"/>
</dbReference>